<feature type="domain" description="Immunoglobulin V-set" evidence="2">
    <location>
        <begin position="121"/>
        <end position="203"/>
    </location>
</feature>
<reference evidence="3" key="1">
    <citation type="journal article" date="2021" name="Cell">
        <title>Tracing the genetic footprints of vertebrate landing in non-teleost ray-finned fishes.</title>
        <authorList>
            <person name="Bi X."/>
            <person name="Wang K."/>
            <person name="Yang L."/>
            <person name="Pan H."/>
            <person name="Jiang H."/>
            <person name="Wei Q."/>
            <person name="Fang M."/>
            <person name="Yu H."/>
            <person name="Zhu C."/>
            <person name="Cai Y."/>
            <person name="He Y."/>
            <person name="Gan X."/>
            <person name="Zeng H."/>
            <person name="Yu D."/>
            <person name="Zhu Y."/>
            <person name="Jiang H."/>
            <person name="Qiu Q."/>
            <person name="Yang H."/>
            <person name="Zhang Y.E."/>
            <person name="Wang W."/>
            <person name="Zhu M."/>
            <person name="He S."/>
            <person name="Zhang G."/>
        </authorList>
    </citation>
    <scope>NUCLEOTIDE SEQUENCE</scope>
    <source>
        <strain evidence="3">Allg_001</strain>
    </source>
</reference>
<keyword evidence="1" id="KW-0812">Transmembrane</keyword>
<evidence type="ECO:0000259" key="2">
    <source>
        <dbReference type="SMART" id="SM00406"/>
    </source>
</evidence>
<evidence type="ECO:0000313" key="4">
    <source>
        <dbReference type="Proteomes" id="UP000736164"/>
    </source>
</evidence>
<organism evidence="3 4">
    <name type="scientific">Atractosteus spatula</name>
    <name type="common">Alligator gar</name>
    <name type="synonym">Lepisosteus spatula</name>
    <dbReference type="NCBI Taxonomy" id="7917"/>
    <lineage>
        <taxon>Eukaryota</taxon>
        <taxon>Metazoa</taxon>
        <taxon>Chordata</taxon>
        <taxon>Craniata</taxon>
        <taxon>Vertebrata</taxon>
        <taxon>Euteleostomi</taxon>
        <taxon>Actinopterygii</taxon>
        <taxon>Neopterygii</taxon>
        <taxon>Holostei</taxon>
        <taxon>Semionotiformes</taxon>
        <taxon>Lepisosteidae</taxon>
        <taxon>Atractosteus</taxon>
    </lineage>
</organism>
<keyword evidence="4" id="KW-1185">Reference proteome</keyword>
<dbReference type="Gene3D" id="2.60.40.10">
    <property type="entry name" value="Immunoglobulins"/>
    <property type="match status" value="2"/>
</dbReference>
<name>A0A8J7NI64_ATRSP</name>
<dbReference type="InterPro" id="IPR013783">
    <property type="entry name" value="Ig-like_fold"/>
</dbReference>
<proteinExistence type="predicted"/>
<dbReference type="PANTHER" id="PTHR23267">
    <property type="entry name" value="IMMUNOGLOBULIN LIGHT CHAIN"/>
    <property type="match status" value="1"/>
</dbReference>
<dbReference type="SUPFAM" id="SSF48726">
    <property type="entry name" value="Immunoglobulin"/>
    <property type="match status" value="2"/>
</dbReference>
<evidence type="ECO:0000256" key="1">
    <source>
        <dbReference type="SAM" id="Phobius"/>
    </source>
</evidence>
<dbReference type="InterPro" id="IPR036179">
    <property type="entry name" value="Ig-like_dom_sf"/>
</dbReference>
<comment type="caution">
    <text evidence="3">The sequence shown here is derived from an EMBL/GenBank/DDBJ whole genome shotgun (WGS) entry which is preliminary data.</text>
</comment>
<dbReference type="Proteomes" id="UP000736164">
    <property type="component" value="Unassembled WGS sequence"/>
</dbReference>
<dbReference type="SMART" id="SM00406">
    <property type="entry name" value="IGv"/>
    <property type="match status" value="2"/>
</dbReference>
<keyword evidence="1" id="KW-1133">Transmembrane helix</keyword>
<dbReference type="Pfam" id="PF07686">
    <property type="entry name" value="V-set"/>
    <property type="match status" value="2"/>
</dbReference>
<feature type="non-terminal residue" evidence="3">
    <location>
        <position position="1"/>
    </location>
</feature>
<protein>
    <submittedName>
        <fullName evidence="3">KV401 protein</fullName>
    </submittedName>
</protein>
<dbReference type="InterPro" id="IPR050150">
    <property type="entry name" value="IgV_Light_Chain"/>
</dbReference>
<evidence type="ECO:0000313" key="3">
    <source>
        <dbReference type="EMBL" id="MBN3312478.1"/>
    </source>
</evidence>
<feature type="transmembrane region" description="Helical" evidence="1">
    <location>
        <begin position="96"/>
        <end position="116"/>
    </location>
</feature>
<sequence>MSCKTNPAVYNNNYLAWYQQKAGELPKLLIYLATTCQTGIPERFSGSGSGTDFTLTITGVQAGDAADYYWCELSLFLLVLTHSLSMCQTMCTNRKLFLLIHVFVYFILGSSGQITVTQTPSVTVRCKTSSSVGRCFYSGSYHPCLAWYHQKAGEAPKLLMYAATYCQSGIPECFNGSGSRSDFSLTITGVQAEDAGGDYYCQQGYSTPLTQWYRSVHKPPSSQQDLIWLI</sequence>
<dbReference type="EMBL" id="JAAWVO010005701">
    <property type="protein sequence ID" value="MBN3312478.1"/>
    <property type="molecule type" value="Genomic_DNA"/>
</dbReference>
<accession>A0A8J7NI64</accession>
<feature type="domain" description="Immunoglobulin V-set" evidence="2">
    <location>
        <begin position="1"/>
        <end position="73"/>
    </location>
</feature>
<dbReference type="AlphaFoldDB" id="A0A8J7NI64"/>
<keyword evidence="1" id="KW-0472">Membrane</keyword>
<gene>
    <name evidence="3" type="primary">Igkv41_7</name>
    <name evidence="3" type="ORF">GTO95_0013816</name>
</gene>
<dbReference type="InterPro" id="IPR013106">
    <property type="entry name" value="Ig_V-set"/>
</dbReference>
<feature type="non-terminal residue" evidence="3">
    <location>
        <position position="230"/>
    </location>
</feature>